<dbReference type="GO" id="GO:0019354">
    <property type="term" value="P:siroheme biosynthetic process"/>
    <property type="evidence" value="ECO:0007669"/>
    <property type="project" value="UniProtKB-UniPathway"/>
</dbReference>
<keyword evidence="3" id="KW-0560">Oxidoreductase</keyword>
<dbReference type="GO" id="GO:0043115">
    <property type="term" value="F:precorrin-2 dehydrogenase activity"/>
    <property type="evidence" value="ECO:0007669"/>
    <property type="project" value="UniProtKB-EC"/>
</dbReference>
<dbReference type="EC" id="1.3.1.76" evidence="2"/>
<dbReference type="UniPathway" id="UPA00262">
    <property type="reaction ID" value="UER00222"/>
</dbReference>
<dbReference type="InterPro" id="IPR028161">
    <property type="entry name" value="Met8-like"/>
</dbReference>
<dbReference type="NCBIfam" id="TIGR01470">
    <property type="entry name" value="cysG_Nterm"/>
    <property type="match status" value="1"/>
</dbReference>
<dbReference type="Pfam" id="PF14824">
    <property type="entry name" value="Sirohm_synth_M"/>
    <property type="match status" value="1"/>
</dbReference>
<proteinExistence type="predicted"/>
<feature type="domain" description="Siroheme synthase central" evidence="7">
    <location>
        <begin position="119"/>
        <end position="146"/>
    </location>
</feature>
<comment type="caution">
    <text evidence="8">The sequence shown here is derived from an EMBL/GenBank/DDBJ whole genome shotgun (WGS) entry which is preliminary data.</text>
</comment>
<dbReference type="SUPFAM" id="SSF75615">
    <property type="entry name" value="Siroheme synthase middle domains-like"/>
    <property type="match status" value="1"/>
</dbReference>
<keyword evidence="4" id="KW-0520">NAD</keyword>
<sequence>MAPFPVNLNVRDRQAVIVGGGSVAARKCLLLLEAGARITVVASRLDPLLEELRAEGRIACHTRPYAAGDLVGAFLAFAATDDPAVNRAVAEDAQALGILVDITGAPEYGSFTTPAAFRRGDLLITVSTGGKSPALARRISRELARQFGPEHAKTLAILGAVREKLLTVRNNRTYNRTILRALADADLPGLVRRGEYEAIDRLLMTHAGPGFTLAALGVRAEDPP</sequence>
<evidence type="ECO:0000256" key="6">
    <source>
        <dbReference type="ARBA" id="ARBA00047561"/>
    </source>
</evidence>
<name>A0A831TWP4_GEOME</name>
<evidence type="ECO:0000259" key="7">
    <source>
        <dbReference type="Pfam" id="PF14824"/>
    </source>
</evidence>
<dbReference type="InterPro" id="IPR036291">
    <property type="entry name" value="NAD(P)-bd_dom_sf"/>
</dbReference>
<evidence type="ECO:0000256" key="1">
    <source>
        <dbReference type="ARBA" id="ARBA00005010"/>
    </source>
</evidence>
<dbReference type="SUPFAM" id="SSF51735">
    <property type="entry name" value="NAD(P)-binding Rossmann-fold domains"/>
    <property type="match status" value="1"/>
</dbReference>
<evidence type="ECO:0000256" key="2">
    <source>
        <dbReference type="ARBA" id="ARBA00012400"/>
    </source>
</evidence>
<comment type="catalytic activity">
    <reaction evidence="6">
        <text>precorrin-2 + NAD(+) = sirohydrochlorin + NADH + 2 H(+)</text>
        <dbReference type="Rhea" id="RHEA:15613"/>
        <dbReference type="ChEBI" id="CHEBI:15378"/>
        <dbReference type="ChEBI" id="CHEBI:57540"/>
        <dbReference type="ChEBI" id="CHEBI:57945"/>
        <dbReference type="ChEBI" id="CHEBI:58351"/>
        <dbReference type="ChEBI" id="CHEBI:58827"/>
        <dbReference type="EC" id="1.3.1.76"/>
    </reaction>
</comment>
<evidence type="ECO:0000256" key="3">
    <source>
        <dbReference type="ARBA" id="ARBA00023002"/>
    </source>
</evidence>
<dbReference type="InterPro" id="IPR028281">
    <property type="entry name" value="Sirohaem_synthase_central"/>
</dbReference>
<dbReference type="InterPro" id="IPR006367">
    <property type="entry name" value="Sirohaem_synthase_N"/>
</dbReference>
<dbReference type="InterPro" id="IPR042518">
    <property type="entry name" value="SirC_C"/>
</dbReference>
<evidence type="ECO:0000256" key="4">
    <source>
        <dbReference type="ARBA" id="ARBA00023027"/>
    </source>
</evidence>
<keyword evidence="5" id="KW-0627">Porphyrin biosynthesis</keyword>
<dbReference type="Pfam" id="PF13241">
    <property type="entry name" value="NAD_binding_7"/>
    <property type="match status" value="1"/>
</dbReference>
<dbReference type="Gene3D" id="3.40.50.720">
    <property type="entry name" value="NAD(P)-binding Rossmann-like Domain"/>
    <property type="match status" value="1"/>
</dbReference>
<comment type="pathway">
    <text evidence="1">Porphyrin-containing compound metabolism; siroheme biosynthesis; sirohydrochlorin from precorrin-2: step 1/1.</text>
</comment>
<dbReference type="PANTHER" id="PTHR35330">
    <property type="entry name" value="SIROHEME BIOSYNTHESIS PROTEIN MET8"/>
    <property type="match status" value="1"/>
</dbReference>
<evidence type="ECO:0000313" key="8">
    <source>
        <dbReference type="EMBL" id="HEN41041.1"/>
    </source>
</evidence>
<protein>
    <recommendedName>
        <fullName evidence="2">precorrin-2 dehydrogenase</fullName>
        <ecNumber evidence="2">1.3.1.76</ecNumber>
    </recommendedName>
</protein>
<dbReference type="EMBL" id="DSOV01000007">
    <property type="protein sequence ID" value="HEN41041.1"/>
    <property type="molecule type" value="Genomic_DNA"/>
</dbReference>
<accession>A0A831TWP4</accession>
<dbReference type="AlphaFoldDB" id="A0A831TWP4"/>
<dbReference type="PANTHER" id="PTHR35330:SF1">
    <property type="entry name" value="SIROHEME BIOSYNTHESIS PROTEIN MET8"/>
    <property type="match status" value="1"/>
</dbReference>
<evidence type="ECO:0000256" key="5">
    <source>
        <dbReference type="ARBA" id="ARBA00023244"/>
    </source>
</evidence>
<dbReference type="Gene3D" id="1.10.8.610">
    <property type="entry name" value="SirC, precorrin-2 dehydrogenase, C-terminal helical domain-like"/>
    <property type="match status" value="1"/>
</dbReference>
<gene>
    <name evidence="8" type="ORF">ENQ87_01510</name>
</gene>
<reference evidence="8" key="1">
    <citation type="journal article" date="2020" name="mSystems">
        <title>Genome- and Community-Level Interaction Insights into Carbon Utilization and Element Cycling Functions of Hydrothermarchaeota in Hydrothermal Sediment.</title>
        <authorList>
            <person name="Zhou Z."/>
            <person name="Liu Y."/>
            <person name="Xu W."/>
            <person name="Pan J."/>
            <person name="Luo Z.H."/>
            <person name="Li M."/>
        </authorList>
    </citation>
    <scope>NUCLEOTIDE SEQUENCE [LARGE SCALE GENOMIC DNA]</scope>
    <source>
        <strain evidence="8">SpSt-349</strain>
    </source>
</reference>
<organism evidence="8">
    <name type="scientific">Geobacter metallireducens</name>
    <dbReference type="NCBI Taxonomy" id="28232"/>
    <lineage>
        <taxon>Bacteria</taxon>
        <taxon>Pseudomonadati</taxon>
        <taxon>Thermodesulfobacteriota</taxon>
        <taxon>Desulfuromonadia</taxon>
        <taxon>Geobacterales</taxon>
        <taxon>Geobacteraceae</taxon>
        <taxon>Geobacter</taxon>
    </lineage>
</organism>
<dbReference type="GO" id="GO:0004325">
    <property type="term" value="F:ferrochelatase activity"/>
    <property type="evidence" value="ECO:0007669"/>
    <property type="project" value="InterPro"/>
</dbReference>